<comment type="caution">
    <text evidence="2">The sequence shown here is derived from an EMBL/GenBank/DDBJ whole genome shotgun (WGS) entry which is preliminary data.</text>
</comment>
<keyword evidence="1" id="KW-0812">Transmembrane</keyword>
<keyword evidence="1" id="KW-1133">Transmembrane helix</keyword>
<organism evidence="2 3">
    <name type="scientific">Antricoccus suffuscus</name>
    <dbReference type="NCBI Taxonomy" id="1629062"/>
    <lineage>
        <taxon>Bacteria</taxon>
        <taxon>Bacillati</taxon>
        <taxon>Actinomycetota</taxon>
        <taxon>Actinomycetes</taxon>
        <taxon>Geodermatophilales</taxon>
        <taxon>Antricoccaceae</taxon>
        <taxon>Antricoccus</taxon>
    </lineage>
</organism>
<evidence type="ECO:0000313" key="3">
    <source>
        <dbReference type="Proteomes" id="UP000237752"/>
    </source>
</evidence>
<dbReference type="RefSeq" id="WP_106351032.1">
    <property type="nucleotide sequence ID" value="NZ_PVUE01000028.1"/>
</dbReference>
<feature type="transmembrane region" description="Helical" evidence="1">
    <location>
        <begin position="58"/>
        <end position="76"/>
    </location>
</feature>
<dbReference type="AlphaFoldDB" id="A0A2T0Z4Y2"/>
<dbReference type="Proteomes" id="UP000237752">
    <property type="component" value="Unassembled WGS sequence"/>
</dbReference>
<accession>A0A2T0Z4Y2</accession>
<reference evidence="2 3" key="1">
    <citation type="submission" date="2018-03" db="EMBL/GenBank/DDBJ databases">
        <title>Genomic Encyclopedia of Archaeal and Bacterial Type Strains, Phase II (KMG-II): from individual species to whole genera.</title>
        <authorList>
            <person name="Goeker M."/>
        </authorList>
    </citation>
    <scope>NUCLEOTIDE SEQUENCE [LARGE SCALE GENOMIC DNA]</scope>
    <source>
        <strain evidence="2 3">DSM 100065</strain>
    </source>
</reference>
<keyword evidence="3" id="KW-1185">Reference proteome</keyword>
<feature type="transmembrane region" description="Helical" evidence="1">
    <location>
        <begin position="82"/>
        <end position="99"/>
    </location>
</feature>
<proteinExistence type="predicted"/>
<name>A0A2T0Z4Y2_9ACTN</name>
<sequence>MAQIINEDGTPIVDVPTTPRTDGPYANFGTPHIDLGTPRAFTVRDLTGGKHPLRTKTGWRVVGIVALMVAIVVGLIALSVMALVFVVPALVLVGLILWVRSKFTGKGVGGSGRGRGSVMTTS</sequence>
<evidence type="ECO:0000256" key="1">
    <source>
        <dbReference type="SAM" id="Phobius"/>
    </source>
</evidence>
<protein>
    <submittedName>
        <fullName evidence="2">Uncharacterized protein</fullName>
    </submittedName>
</protein>
<keyword evidence="1" id="KW-0472">Membrane</keyword>
<evidence type="ECO:0000313" key="2">
    <source>
        <dbReference type="EMBL" id="PRZ31396.1"/>
    </source>
</evidence>
<gene>
    <name evidence="2" type="ORF">CLV47_12834</name>
</gene>
<dbReference type="EMBL" id="PVUE01000028">
    <property type="protein sequence ID" value="PRZ31396.1"/>
    <property type="molecule type" value="Genomic_DNA"/>
</dbReference>